<reference evidence="2 3" key="1">
    <citation type="submission" date="2019-03" db="EMBL/GenBank/DDBJ databases">
        <title>Genomic Encyclopedia of Archaeal and Bacterial Type Strains, Phase II (KMG-II): from individual species to whole genera.</title>
        <authorList>
            <person name="Goeker M."/>
        </authorList>
    </citation>
    <scope>NUCLEOTIDE SEQUENCE [LARGE SCALE GENOMIC DNA]</scope>
    <source>
        <strain evidence="2 3">DSM 28323</strain>
    </source>
</reference>
<gene>
    <name evidence="2" type="ORF">BC659_1807</name>
</gene>
<keyword evidence="3" id="KW-1185">Reference proteome</keyword>
<dbReference type="OrthoDB" id="628330at2"/>
<dbReference type="PROSITE" id="PS51257">
    <property type="entry name" value="PROKAR_LIPOPROTEIN"/>
    <property type="match status" value="1"/>
</dbReference>
<accession>A0A4R6IW09</accession>
<dbReference type="AlphaFoldDB" id="A0A4R6IW09"/>
<feature type="signal peptide" evidence="1">
    <location>
        <begin position="1"/>
        <end position="22"/>
    </location>
</feature>
<evidence type="ECO:0000256" key="1">
    <source>
        <dbReference type="SAM" id="SignalP"/>
    </source>
</evidence>
<dbReference type="RefSeq" id="WP_133474348.1">
    <property type="nucleotide sequence ID" value="NZ_SNWP01000011.1"/>
</dbReference>
<dbReference type="EMBL" id="SNWP01000011">
    <property type="protein sequence ID" value="TDO26501.1"/>
    <property type="molecule type" value="Genomic_DNA"/>
</dbReference>
<dbReference type="Proteomes" id="UP000295741">
    <property type="component" value="Unassembled WGS sequence"/>
</dbReference>
<evidence type="ECO:0008006" key="4">
    <source>
        <dbReference type="Google" id="ProtNLM"/>
    </source>
</evidence>
<comment type="caution">
    <text evidence="2">The sequence shown here is derived from an EMBL/GenBank/DDBJ whole genome shotgun (WGS) entry which is preliminary data.</text>
</comment>
<organism evidence="2 3">
    <name type="scientific">Sediminibacterium goheungense</name>
    <dbReference type="NCBI Taxonomy" id="1086393"/>
    <lineage>
        <taxon>Bacteria</taxon>
        <taxon>Pseudomonadati</taxon>
        <taxon>Bacteroidota</taxon>
        <taxon>Chitinophagia</taxon>
        <taxon>Chitinophagales</taxon>
        <taxon>Chitinophagaceae</taxon>
        <taxon>Sediminibacterium</taxon>
    </lineage>
</organism>
<proteinExistence type="predicted"/>
<evidence type="ECO:0000313" key="3">
    <source>
        <dbReference type="Proteomes" id="UP000295741"/>
    </source>
</evidence>
<protein>
    <recommendedName>
        <fullName evidence="4">DUF5007 domain-containing protein</fullName>
    </recommendedName>
</protein>
<feature type="chain" id="PRO_5020591816" description="DUF5007 domain-containing protein" evidence="1">
    <location>
        <begin position="23"/>
        <end position="324"/>
    </location>
</feature>
<evidence type="ECO:0000313" key="2">
    <source>
        <dbReference type="EMBL" id="TDO26501.1"/>
    </source>
</evidence>
<keyword evidence="1" id="KW-0732">Signal</keyword>
<sequence length="324" mass="35850">MKFNYKYCLAALAIIVAGYACSKKPSEGFLGNKFYYLSNPFVGIKGRVTTSVPIQADGSTNPLYVKLLQVRNRAGQVTDALTKEYEIPIYKGEVTPQDSTPQLLAAKLGTAMYKPFNINSIGGRLELTPATAMVDTGLYDFDIEVSNIRGSKTINSVAKVQITPAVPSQLIRQFANSSAPDQEVTFTTQANFTITLERRTGPNLIIIRFVDQNGATFNPRLGQVIPRVGTAQAPRYVFKQFAPYYPEVVNDTAFIYQYPEKTPTFPLYLLNNAYLSSYRIPAAANTLNQNINPEFAFRLYPTDGVTSVSGTWVITNRIGFAAKR</sequence>
<name>A0A4R6IW09_9BACT</name>